<dbReference type="AlphaFoldDB" id="A0AAD2G915"/>
<protein>
    <submittedName>
        <fullName evidence="3">Uncharacterized protein</fullName>
    </submittedName>
</protein>
<keyword evidence="1" id="KW-0175">Coiled coil</keyword>
<feature type="compositionally biased region" description="Acidic residues" evidence="2">
    <location>
        <begin position="578"/>
        <end position="589"/>
    </location>
</feature>
<evidence type="ECO:0000256" key="1">
    <source>
        <dbReference type="SAM" id="Coils"/>
    </source>
</evidence>
<reference evidence="3" key="1">
    <citation type="submission" date="2023-08" db="EMBL/GenBank/DDBJ databases">
        <authorList>
            <person name="Audoor S."/>
            <person name="Bilcke G."/>
        </authorList>
    </citation>
    <scope>NUCLEOTIDE SEQUENCE</scope>
</reference>
<evidence type="ECO:0000313" key="3">
    <source>
        <dbReference type="EMBL" id="CAJ1966451.1"/>
    </source>
</evidence>
<feature type="region of interest" description="Disordered" evidence="2">
    <location>
        <begin position="458"/>
        <end position="662"/>
    </location>
</feature>
<feature type="compositionally biased region" description="Acidic residues" evidence="2">
    <location>
        <begin position="259"/>
        <end position="268"/>
    </location>
</feature>
<dbReference type="EMBL" id="CAKOGP040002291">
    <property type="protein sequence ID" value="CAJ1966451.1"/>
    <property type="molecule type" value="Genomic_DNA"/>
</dbReference>
<dbReference type="Proteomes" id="UP001295423">
    <property type="component" value="Unassembled WGS sequence"/>
</dbReference>
<feature type="compositionally biased region" description="Acidic residues" evidence="2">
    <location>
        <begin position="527"/>
        <end position="539"/>
    </location>
</feature>
<organism evidence="3 4">
    <name type="scientific">Cylindrotheca closterium</name>
    <dbReference type="NCBI Taxonomy" id="2856"/>
    <lineage>
        <taxon>Eukaryota</taxon>
        <taxon>Sar</taxon>
        <taxon>Stramenopiles</taxon>
        <taxon>Ochrophyta</taxon>
        <taxon>Bacillariophyta</taxon>
        <taxon>Bacillariophyceae</taxon>
        <taxon>Bacillariophycidae</taxon>
        <taxon>Bacillariales</taxon>
        <taxon>Bacillariaceae</taxon>
        <taxon>Cylindrotheca</taxon>
    </lineage>
</organism>
<name>A0AAD2G915_9STRA</name>
<feature type="compositionally biased region" description="Basic and acidic residues" evidence="2">
    <location>
        <begin position="551"/>
        <end position="577"/>
    </location>
</feature>
<sequence>MESQQVDGGSEPKRLKTDESSIPKESTGNGEAVPVSEAAKRQIMIETELNGMIQEMMASEDFEEEDEMEPESYAAIMKAAKEICYTRKIYDVSADKIVFFPSITKTIVNMDLFEKAEEYYYDEGDEFPMEYSMGLRNVAFEKLEAEGDDDEEEMDDDMMERLSMAVQLTEDDKDELQEAIAAAEAADEEEADQQDTDEKEDFVMDPVTAAADQKEEDQDTDKKEDYITNPISDASDQEETDQGVGEKEDSATEPVNEVTDQEDVDQETDEKGVSAADPIGPQVESSSASPNENTASDTVSKGEAVPVSEAAKRQNMIDTELNGMIKEMMDSEDFEEEDEMEPESYEAIMKAAKEICYTRKIYDVSADKIVFFPSITKTIVNMDLFEKAEEYYYDEGDEFPMEYSMGLRNVAFEKLEAEGDGDDDEEEMDDDMMERLSMAVQLTEDDKDELQEAIAAAEAADREEAESAMDPVNEVTDREEDDQNTDDKKAAAIDPVTEAPGQEGADQEIDDKKQDPVVDSVTKAADQEEADQQDTDEKEDSAVDPVTEAADQAKADQQDTEEKKDSAMDSVTKAKDQEEADQQETDEKEDSAVDPISPQQLEASFESSLASSSDVGGDEPTLTHDERSAEVVTIGKSNLAPDESGTPETVPSEEPATKTKAGIFTKGLETAKGLFNEHTEMAAVACLAIFAAAAISATRR</sequence>
<feature type="coiled-coil region" evidence="1">
    <location>
        <begin position="159"/>
        <end position="193"/>
    </location>
</feature>
<keyword evidence="4" id="KW-1185">Reference proteome</keyword>
<gene>
    <name evidence="3" type="ORF">CYCCA115_LOCUS22034</name>
</gene>
<evidence type="ECO:0000313" key="4">
    <source>
        <dbReference type="Proteomes" id="UP001295423"/>
    </source>
</evidence>
<feature type="compositionally biased region" description="Basic and acidic residues" evidence="2">
    <location>
        <begin position="10"/>
        <end position="22"/>
    </location>
</feature>
<feature type="compositionally biased region" description="Polar residues" evidence="2">
    <location>
        <begin position="283"/>
        <end position="299"/>
    </location>
</feature>
<evidence type="ECO:0000256" key="2">
    <source>
        <dbReference type="SAM" id="MobiDB-lite"/>
    </source>
</evidence>
<accession>A0AAD2G915</accession>
<feature type="region of interest" description="Disordered" evidence="2">
    <location>
        <begin position="209"/>
        <end position="316"/>
    </location>
</feature>
<proteinExistence type="predicted"/>
<comment type="caution">
    <text evidence="3">The sequence shown here is derived from an EMBL/GenBank/DDBJ whole genome shotgun (WGS) entry which is preliminary data.</text>
</comment>
<feature type="region of interest" description="Disordered" evidence="2">
    <location>
        <begin position="1"/>
        <end position="39"/>
    </location>
</feature>
<feature type="compositionally biased region" description="Low complexity" evidence="2">
    <location>
        <begin position="601"/>
        <end position="613"/>
    </location>
</feature>